<dbReference type="InterPro" id="IPR015421">
    <property type="entry name" value="PyrdxlP-dep_Trfase_major"/>
</dbReference>
<protein>
    <recommendedName>
        <fullName evidence="4">Aminotransferase class V domain-containing protein</fullName>
    </recommendedName>
</protein>
<dbReference type="InterPro" id="IPR015424">
    <property type="entry name" value="PyrdxlP-dep_Trfase"/>
</dbReference>
<accession>A0A6G1CY37</accession>
<dbReference type="Gene3D" id="3.40.640.10">
    <property type="entry name" value="Type I PLP-dependent aspartate aminotransferase-like (Major domain)"/>
    <property type="match status" value="1"/>
</dbReference>
<dbReference type="Proteomes" id="UP000479710">
    <property type="component" value="Unassembled WGS sequence"/>
</dbReference>
<proteinExistence type="predicted"/>
<name>A0A6G1CY37_9ORYZ</name>
<feature type="compositionally biased region" description="Gly residues" evidence="1">
    <location>
        <begin position="64"/>
        <end position="73"/>
    </location>
</feature>
<evidence type="ECO:0008006" key="4">
    <source>
        <dbReference type="Google" id="ProtNLM"/>
    </source>
</evidence>
<keyword evidence="3" id="KW-1185">Reference proteome</keyword>
<dbReference type="AlphaFoldDB" id="A0A6G1CY37"/>
<feature type="region of interest" description="Disordered" evidence="1">
    <location>
        <begin position="39"/>
        <end position="94"/>
    </location>
</feature>
<evidence type="ECO:0000313" key="2">
    <source>
        <dbReference type="EMBL" id="KAF0904834.1"/>
    </source>
</evidence>
<evidence type="ECO:0000256" key="1">
    <source>
        <dbReference type="SAM" id="MobiDB-lite"/>
    </source>
</evidence>
<organism evidence="2 3">
    <name type="scientific">Oryza meyeriana var. granulata</name>
    <dbReference type="NCBI Taxonomy" id="110450"/>
    <lineage>
        <taxon>Eukaryota</taxon>
        <taxon>Viridiplantae</taxon>
        <taxon>Streptophyta</taxon>
        <taxon>Embryophyta</taxon>
        <taxon>Tracheophyta</taxon>
        <taxon>Spermatophyta</taxon>
        <taxon>Magnoliopsida</taxon>
        <taxon>Liliopsida</taxon>
        <taxon>Poales</taxon>
        <taxon>Poaceae</taxon>
        <taxon>BOP clade</taxon>
        <taxon>Oryzoideae</taxon>
        <taxon>Oryzeae</taxon>
        <taxon>Oryzinae</taxon>
        <taxon>Oryza</taxon>
        <taxon>Oryza meyeriana</taxon>
    </lineage>
</organism>
<sequence length="145" mass="14804">MEMSHRGKEFDATIKKAEANLRALLAVPDTHEVLFLQGGELGESGGEGEEEESIQSLPGDEAGLEGGGGGDGRGWPLAASRQGEQGWGTAGRERRGVWLAREEEVGEGGGGGHGGRSAAKRFGLGICGCCAEAGVVQVSVDSVVA</sequence>
<evidence type="ECO:0000313" key="3">
    <source>
        <dbReference type="Proteomes" id="UP000479710"/>
    </source>
</evidence>
<dbReference type="OrthoDB" id="1703350at2759"/>
<dbReference type="EMBL" id="SPHZ02000008">
    <property type="protein sequence ID" value="KAF0904834.1"/>
    <property type="molecule type" value="Genomic_DNA"/>
</dbReference>
<dbReference type="SUPFAM" id="SSF53383">
    <property type="entry name" value="PLP-dependent transferases"/>
    <property type="match status" value="1"/>
</dbReference>
<reference evidence="2 3" key="1">
    <citation type="submission" date="2019-11" db="EMBL/GenBank/DDBJ databases">
        <title>Whole genome sequence of Oryza granulata.</title>
        <authorList>
            <person name="Li W."/>
        </authorList>
    </citation>
    <scope>NUCLEOTIDE SEQUENCE [LARGE SCALE GENOMIC DNA]</scope>
    <source>
        <strain evidence="3">cv. Menghai</strain>
        <tissue evidence="2">Leaf</tissue>
    </source>
</reference>
<gene>
    <name evidence="2" type="ORF">E2562_037608</name>
</gene>
<comment type="caution">
    <text evidence="2">The sequence shown here is derived from an EMBL/GenBank/DDBJ whole genome shotgun (WGS) entry which is preliminary data.</text>
</comment>